<feature type="region of interest" description="Disordered" evidence="2">
    <location>
        <begin position="868"/>
        <end position="899"/>
    </location>
</feature>
<dbReference type="Pfam" id="PF13517">
    <property type="entry name" value="FG-GAP_3"/>
    <property type="match status" value="3"/>
</dbReference>
<sequence>MVSLKSLLAGSGLLLSLWQQPAGAFPATPNYNDHLSADGEFPKIQRRAEDFYLRIMPLGASITRGQPAPADTNGNGYRKLIRDQLRSEGWKVNMVGSVNYGEMADNDNEGWPGFLVDGVHEKARLSLPSQKPNLVLINAGTNDAARNEDLPNISYRMESLITECFVHSPNAVVILSTLIPNRDNQGNIDIINAQYRTLAKNMKNQGYKIELAEMADGFITLSDIWEQDGIHPKVSGFRKMAAVWHHAFGKVLDNEGWLKEAPKDVSFNDDDKGGGGTCPKSYGSGNADSRAGEQILTAASPFIMGDGPYKHSSQEMGKLKSFNIAADGVLYMAQLVNHGAGRGGERDELIYVNADSSSVTMYENLGDGKFGSGVKIQIPDKCKTRGIHWGDVNNDGLDDFICIGTEGDMHVSVNNGGNPPTFDFLGGYFIHPDGYEQKHVRVADIDGDGRLDYCVVADNGDVRCWRNGGLGRRAEYWQDLGKVAPGRGMGDLAGVRFVDLNGDGRSDWLWLDEQGKVTTYINQRGDGKGMVPSWLKTGVTHGGMGKDTEGRENIIFGRLYDSGRRDYVWVDWDGCKSTNGKTCDITVKAWKNTGSGGKFQKGDGSRWGDMSGTGIDDYVWISPDGQVNIFRNKNPSGGSTALYSAGWIDHGVVLKTGMDRKSLHIGDWDGDGKADIIGAAQADGSLTVWKTKFDGKDFSFEKKTVANSGKCSEGWGLGFQDIGVFFADITGSGCVDYICMEPNGRAVAWLNDNEGTMRYAGQIKYSEKKDRANHRFADVNGDGKADFLWVDKFSGDATVWYNNGELPNAERLSGSKFHWVNSGVLYLGSARGPNMHYPNVGGLGRADQVEVEATEAYGFVWYNTCPAGGDDGDGEVQDPGLPAYNPGEVDPPDTPGDGNDGAALFCDSNEGSWSPNLWNKLAMGDWFESRSRLYSGRGWPEPSEGTSNGIPRVIARYNLDDEDKAFNWDISCNDISKTCNLVQTTLSKNCHQNWQRAFTLWNMAGFSKFMQLWVAEFKDSGFDTALSLPLMSSAFMPGKTNVDMDKSAWNTWIVGMLGGIASYAPGVGGGGFGLASSILVMQGAMMSWTKAPTYDPRFDTFTDLSTNYATLRGNVKRAVTDYFDDYLKKLPRQGDEAESTKLAQLLSDGAFTDQDILGNFDTEMFYRCTTAPMISEIWNGQKVFILKFPKGKIDFEWDAALGTKTFKYDPCFGSPKFDSLMKDKTYCDDLYNYVILGWDRLEQNMFADYGTAEETLGHFNLTKQDIVKSAQWSQDKSWQFMPRDASIFGNLWIQMAENPNQVLSKRETLAVNIPICELTYVDIEWTKEACFQSGDGVEQFQQCLLHIALNSCANYVWQSHPWPYAK</sequence>
<evidence type="ECO:0000256" key="1">
    <source>
        <dbReference type="ARBA" id="ARBA00022729"/>
    </source>
</evidence>
<dbReference type="SUPFAM" id="SSF69318">
    <property type="entry name" value="Integrin alpha N-terminal domain"/>
    <property type="match status" value="2"/>
</dbReference>
<dbReference type="InterPro" id="IPR013517">
    <property type="entry name" value="FG-GAP"/>
</dbReference>
<feature type="region of interest" description="Disordered" evidence="2">
    <location>
        <begin position="265"/>
        <end position="288"/>
    </location>
</feature>
<dbReference type="PANTHER" id="PTHR30383">
    <property type="entry name" value="THIOESTERASE 1/PROTEASE 1/LYSOPHOSPHOLIPASE L1"/>
    <property type="match status" value="1"/>
</dbReference>
<protein>
    <recommendedName>
        <fullName evidence="4">SGNH hydrolase-type esterase domain-containing protein</fullName>
    </recommendedName>
</protein>
<dbReference type="Proteomes" id="UP001498476">
    <property type="component" value="Unassembled WGS sequence"/>
</dbReference>
<organism evidence="5 6">
    <name type="scientific">Neonectria punicea</name>
    <dbReference type="NCBI Taxonomy" id="979145"/>
    <lineage>
        <taxon>Eukaryota</taxon>
        <taxon>Fungi</taxon>
        <taxon>Dikarya</taxon>
        <taxon>Ascomycota</taxon>
        <taxon>Pezizomycotina</taxon>
        <taxon>Sordariomycetes</taxon>
        <taxon>Hypocreomycetidae</taxon>
        <taxon>Hypocreales</taxon>
        <taxon>Nectriaceae</taxon>
        <taxon>Neonectria</taxon>
    </lineage>
</organism>
<evidence type="ECO:0000259" key="4">
    <source>
        <dbReference type="Pfam" id="PF13472"/>
    </source>
</evidence>
<dbReference type="Gene3D" id="3.40.50.1110">
    <property type="entry name" value="SGNH hydrolase"/>
    <property type="match status" value="1"/>
</dbReference>
<keyword evidence="6" id="KW-1185">Reference proteome</keyword>
<feature type="domain" description="SGNH hydrolase-type esterase" evidence="4">
    <location>
        <begin position="58"/>
        <end position="238"/>
    </location>
</feature>
<evidence type="ECO:0000313" key="5">
    <source>
        <dbReference type="EMBL" id="KAK7409599.1"/>
    </source>
</evidence>
<dbReference type="InterPro" id="IPR051532">
    <property type="entry name" value="Ester_Hydrolysis_Enzymes"/>
</dbReference>
<evidence type="ECO:0000256" key="2">
    <source>
        <dbReference type="SAM" id="MobiDB-lite"/>
    </source>
</evidence>
<reference evidence="5 6" key="1">
    <citation type="journal article" date="2025" name="Microbiol. Resour. Announc.">
        <title>Draft genome sequences for Neonectria magnoliae and Neonectria punicea, canker pathogens of Liriodendron tulipifera and Acer saccharum in West Virginia.</title>
        <authorList>
            <person name="Petronek H.M."/>
            <person name="Kasson M.T."/>
            <person name="Metheny A.M."/>
            <person name="Stauder C.M."/>
            <person name="Lovett B."/>
            <person name="Lynch S.C."/>
            <person name="Garnas J.R."/>
            <person name="Kasson L.R."/>
            <person name="Stajich J.E."/>
        </authorList>
    </citation>
    <scope>NUCLEOTIDE SEQUENCE [LARGE SCALE GENOMIC DNA]</scope>
    <source>
        <strain evidence="5 6">NRRL 64653</strain>
    </source>
</reference>
<feature type="chain" id="PRO_5047247621" description="SGNH hydrolase-type esterase domain-containing protein" evidence="3">
    <location>
        <begin position="25"/>
        <end position="1366"/>
    </location>
</feature>
<feature type="signal peptide" evidence="3">
    <location>
        <begin position="1"/>
        <end position="24"/>
    </location>
</feature>
<dbReference type="InterPro" id="IPR013830">
    <property type="entry name" value="SGNH_hydro"/>
</dbReference>
<evidence type="ECO:0000256" key="3">
    <source>
        <dbReference type="SAM" id="SignalP"/>
    </source>
</evidence>
<dbReference type="InterPro" id="IPR028994">
    <property type="entry name" value="Integrin_alpha_N"/>
</dbReference>
<keyword evidence="1 3" id="KW-0732">Signal</keyword>
<dbReference type="EMBL" id="JAZAVJ010000145">
    <property type="protein sequence ID" value="KAK7409599.1"/>
    <property type="molecule type" value="Genomic_DNA"/>
</dbReference>
<name>A0ABR1GW59_9HYPO</name>
<dbReference type="CDD" id="cd01833">
    <property type="entry name" value="XynB_like"/>
    <property type="match status" value="1"/>
</dbReference>
<dbReference type="InterPro" id="IPR036514">
    <property type="entry name" value="SGNH_hydro_sf"/>
</dbReference>
<dbReference type="SUPFAM" id="SSF52266">
    <property type="entry name" value="SGNH hydrolase"/>
    <property type="match status" value="1"/>
</dbReference>
<dbReference type="Pfam" id="PF13472">
    <property type="entry name" value="Lipase_GDSL_2"/>
    <property type="match status" value="1"/>
</dbReference>
<proteinExistence type="predicted"/>
<comment type="caution">
    <text evidence="5">The sequence shown here is derived from an EMBL/GenBank/DDBJ whole genome shotgun (WGS) entry which is preliminary data.</text>
</comment>
<evidence type="ECO:0000313" key="6">
    <source>
        <dbReference type="Proteomes" id="UP001498476"/>
    </source>
</evidence>
<dbReference type="PANTHER" id="PTHR30383:SF31">
    <property type="entry name" value="SGNH HYDROLASE-TYPE ESTERASE DOMAIN-CONTAINING PROTEIN-RELATED"/>
    <property type="match status" value="1"/>
</dbReference>
<gene>
    <name evidence="5" type="ORF">QQX98_008194</name>
</gene>
<accession>A0ABR1GW59</accession>